<dbReference type="InterPro" id="IPR001845">
    <property type="entry name" value="HTH_ArsR_DNA-bd_dom"/>
</dbReference>
<proteinExistence type="predicted"/>
<gene>
    <name evidence="2" type="ORF">GALLR39Z86_36980</name>
</gene>
<dbReference type="AlphaFoldDB" id="A0A9W6GBQ4"/>
<dbReference type="InterPro" id="IPR036388">
    <property type="entry name" value="WH-like_DNA-bd_sf"/>
</dbReference>
<dbReference type="CDD" id="cd00090">
    <property type="entry name" value="HTH_ARSR"/>
    <property type="match status" value="1"/>
</dbReference>
<reference evidence="2" key="1">
    <citation type="submission" date="2022-12" db="EMBL/GenBank/DDBJ databases">
        <title>Reference genome sequencing for broad-spectrum identification of bacterial and archaeal isolates by mass spectrometry.</title>
        <authorList>
            <person name="Sekiguchi Y."/>
            <person name="Tourlousse D.M."/>
        </authorList>
    </citation>
    <scope>NUCLEOTIDE SEQUENCE</scope>
    <source>
        <strain evidence="2">LLR39Z86</strain>
    </source>
</reference>
<dbReference type="Gene3D" id="1.10.10.10">
    <property type="entry name" value="Winged helix-like DNA-binding domain superfamily/Winged helix DNA-binding domain"/>
    <property type="match status" value="1"/>
</dbReference>
<protein>
    <submittedName>
        <fullName evidence="2">ArsR family transcriptional regulator</fullName>
    </submittedName>
</protein>
<dbReference type="Proteomes" id="UP001144313">
    <property type="component" value="Unassembled WGS sequence"/>
</dbReference>
<keyword evidence="3" id="KW-1185">Reference proteome</keyword>
<organism evidence="2 3">
    <name type="scientific">Glycomyces algeriensis</name>
    <dbReference type="NCBI Taxonomy" id="256037"/>
    <lineage>
        <taxon>Bacteria</taxon>
        <taxon>Bacillati</taxon>
        <taxon>Actinomycetota</taxon>
        <taxon>Actinomycetes</taxon>
        <taxon>Glycomycetales</taxon>
        <taxon>Glycomycetaceae</taxon>
        <taxon>Glycomyces</taxon>
    </lineage>
</organism>
<evidence type="ECO:0000259" key="1">
    <source>
        <dbReference type="SMART" id="SM00418"/>
    </source>
</evidence>
<evidence type="ECO:0000313" key="3">
    <source>
        <dbReference type="Proteomes" id="UP001144313"/>
    </source>
</evidence>
<dbReference type="SMART" id="SM00418">
    <property type="entry name" value="HTH_ARSR"/>
    <property type="match status" value="1"/>
</dbReference>
<dbReference type="SUPFAM" id="SSF46785">
    <property type="entry name" value="Winged helix' DNA-binding domain"/>
    <property type="match status" value="1"/>
</dbReference>
<dbReference type="InterPro" id="IPR036390">
    <property type="entry name" value="WH_DNA-bd_sf"/>
</dbReference>
<accession>A0A9W6GBQ4</accession>
<sequence length="181" mass="20306">MSDKRSSEGFKDDRPLASEAEAKAVASAVRLRILRLCLDRALTNKEIAQRLDANPATVLHHVRKLVDTGFLTPQEERTGARGSREIPYLATRKSWALRLGEEFKSDLSTAMLEAFRTEVAQVPDPKQVNSGRLGLRLNEEQYEEVGRRFKLLFDELAEMEPGPGALPYSLFMAIHPDAGRD</sequence>
<dbReference type="Pfam" id="PF12840">
    <property type="entry name" value="HTH_20"/>
    <property type="match status" value="1"/>
</dbReference>
<dbReference type="GO" id="GO:0003700">
    <property type="term" value="F:DNA-binding transcription factor activity"/>
    <property type="evidence" value="ECO:0007669"/>
    <property type="project" value="InterPro"/>
</dbReference>
<comment type="caution">
    <text evidence="2">The sequence shown here is derived from an EMBL/GenBank/DDBJ whole genome shotgun (WGS) entry which is preliminary data.</text>
</comment>
<dbReference type="EMBL" id="BSDT01000001">
    <property type="protein sequence ID" value="GLI43848.1"/>
    <property type="molecule type" value="Genomic_DNA"/>
</dbReference>
<feature type="domain" description="HTH arsR-type" evidence="1">
    <location>
        <begin position="20"/>
        <end position="105"/>
    </location>
</feature>
<dbReference type="RefSeq" id="WP_270114543.1">
    <property type="nucleotide sequence ID" value="NZ_BAAAOL010000007.1"/>
</dbReference>
<name>A0A9W6GBQ4_9ACTN</name>
<evidence type="ECO:0000313" key="2">
    <source>
        <dbReference type="EMBL" id="GLI43848.1"/>
    </source>
</evidence>
<dbReference type="InterPro" id="IPR011991">
    <property type="entry name" value="ArsR-like_HTH"/>
</dbReference>